<sequence length="154" mass="17891">MDELYHFGYPGRAPEDLRRIAERLDATVVDIRYSALMATESRWRGAALRELLGDRYVRCIALADHAGCEARLGSISVIDFQIGVEFLRQIDGPMILLCGCRDSRRSHRAAVAQRLWTEHRWDSRELDWEDEPMFLSRTEEPYSVLRKCELAHHC</sequence>
<dbReference type="OrthoDB" id="163990at2"/>
<dbReference type="Proteomes" id="UP000287394">
    <property type="component" value="Chromosome"/>
</dbReference>
<reference evidence="1 2" key="1">
    <citation type="journal article" date="2019" name="Int. J. Syst. Evol. Microbiol.">
        <title>Capsulimonas corticalis gen. nov., sp. nov., an aerobic capsulated bacterium, of a novel bacterial order, Capsulimonadales ord. nov., of the class Armatimonadia of the phylum Armatimonadetes.</title>
        <authorList>
            <person name="Li J."/>
            <person name="Kudo C."/>
            <person name="Tonouchi A."/>
        </authorList>
    </citation>
    <scope>NUCLEOTIDE SEQUENCE [LARGE SCALE GENOMIC DNA]</scope>
    <source>
        <strain evidence="1 2">AX-7</strain>
    </source>
</reference>
<keyword evidence="2" id="KW-1185">Reference proteome</keyword>
<accession>A0A402D5S0</accession>
<name>A0A402D5S0_9BACT</name>
<dbReference type="KEGG" id="ccot:CCAX7_18720"/>
<evidence type="ECO:0000313" key="1">
    <source>
        <dbReference type="EMBL" id="BDI29821.1"/>
    </source>
</evidence>
<dbReference type="RefSeq" id="WP_119324761.1">
    <property type="nucleotide sequence ID" value="NZ_AP025739.1"/>
</dbReference>
<proteinExistence type="predicted"/>
<gene>
    <name evidence="1" type="ORF">CCAX7_18720</name>
</gene>
<evidence type="ECO:0000313" key="2">
    <source>
        <dbReference type="Proteomes" id="UP000287394"/>
    </source>
</evidence>
<dbReference type="EMBL" id="AP025739">
    <property type="protein sequence ID" value="BDI29821.1"/>
    <property type="molecule type" value="Genomic_DNA"/>
</dbReference>
<protein>
    <submittedName>
        <fullName evidence="1">Uncharacterized protein</fullName>
    </submittedName>
</protein>
<organism evidence="1 2">
    <name type="scientific">Capsulimonas corticalis</name>
    <dbReference type="NCBI Taxonomy" id="2219043"/>
    <lineage>
        <taxon>Bacteria</taxon>
        <taxon>Bacillati</taxon>
        <taxon>Armatimonadota</taxon>
        <taxon>Armatimonadia</taxon>
        <taxon>Capsulimonadales</taxon>
        <taxon>Capsulimonadaceae</taxon>
        <taxon>Capsulimonas</taxon>
    </lineage>
</organism>
<dbReference type="AlphaFoldDB" id="A0A402D5S0"/>